<feature type="signal peptide" evidence="1">
    <location>
        <begin position="1"/>
        <end position="30"/>
    </location>
</feature>
<organism evidence="2">
    <name type="scientific">Oceaniferula spumae</name>
    <dbReference type="NCBI Taxonomy" id="2979115"/>
    <lineage>
        <taxon>Bacteria</taxon>
        <taxon>Pseudomonadati</taxon>
        <taxon>Verrucomicrobiota</taxon>
        <taxon>Verrucomicrobiia</taxon>
        <taxon>Verrucomicrobiales</taxon>
        <taxon>Verrucomicrobiaceae</taxon>
        <taxon>Oceaniferula</taxon>
    </lineage>
</organism>
<protein>
    <submittedName>
        <fullName evidence="2">Uncharacterized protein</fullName>
    </submittedName>
</protein>
<feature type="chain" id="PRO_5043490596" evidence="1">
    <location>
        <begin position="31"/>
        <end position="160"/>
    </location>
</feature>
<dbReference type="AlphaFoldDB" id="A0AAT9FHK1"/>
<proteinExistence type="predicted"/>
<gene>
    <name evidence="2" type="ORF">NT6N_04300</name>
</gene>
<dbReference type="EMBL" id="AP026866">
    <property type="protein sequence ID" value="BDS05390.1"/>
    <property type="molecule type" value="Genomic_DNA"/>
</dbReference>
<reference evidence="2" key="1">
    <citation type="submission" date="2024-07" db="EMBL/GenBank/DDBJ databases">
        <title>Complete genome sequence of Verrucomicrobiaceae bacterium NT6N.</title>
        <authorList>
            <person name="Huang C."/>
            <person name="Takami H."/>
            <person name="Hamasaki K."/>
        </authorList>
    </citation>
    <scope>NUCLEOTIDE SEQUENCE</scope>
    <source>
        <strain evidence="2">NT6N</strain>
    </source>
</reference>
<keyword evidence="1" id="KW-0732">Signal</keyword>
<dbReference type="KEGG" id="osu:NT6N_04300"/>
<accession>A0AAT9FHK1</accession>
<evidence type="ECO:0000313" key="2">
    <source>
        <dbReference type="EMBL" id="BDS05390.1"/>
    </source>
</evidence>
<evidence type="ECO:0000256" key="1">
    <source>
        <dbReference type="SAM" id="SignalP"/>
    </source>
</evidence>
<sequence length="160" mass="17704">MKSQHCLHSKCLLLSLILLASIAGMTSAPADMESVTVDAANPPKGFSDTFDISIKKDGDLRTVTISYASRPEVKETSHYRDGKKVDRYVDRVVESAQVVLLDSKVGRVLSAPLKFTKTRAGKTSMTCEVHESFLRQARIEIYIPAAINGFRYGIHFKNAK</sequence>
<name>A0AAT9FHK1_9BACT</name>